<keyword evidence="2" id="KW-1185">Reference proteome</keyword>
<comment type="caution">
    <text evidence="1">The sequence shown here is derived from an EMBL/GenBank/DDBJ whole genome shotgun (WGS) entry which is preliminary data.</text>
</comment>
<dbReference type="EMBL" id="QTSX02005124">
    <property type="protein sequence ID" value="KAJ9060865.1"/>
    <property type="molecule type" value="Genomic_DNA"/>
</dbReference>
<evidence type="ECO:0000313" key="2">
    <source>
        <dbReference type="Proteomes" id="UP001165960"/>
    </source>
</evidence>
<protein>
    <submittedName>
        <fullName evidence="1">Uncharacterized protein</fullName>
    </submittedName>
</protein>
<accession>A0ACC2SEU8</accession>
<name>A0ACC2SEU8_9FUNG</name>
<sequence length="382" mass="44009">MIENPERSSRSPCRKANSRSPLRNSRDHKSTRRSHSRSRSSGDERRVSPKSRRRPRSSSRERSPYKLNHRSRSPIKRANQQDKSHLYEKSSVKSTNPKSRSPYVSPRRNYGNRNSSRSPSLSQGRSPNRYASQQQKYSDSRSPRNSKWSSNSSTDKNYGRDFQKESFDSYVPDKRDSRIHPERAARKIRTGDQSPKFDIPIRQPIPASRVNNAQESSSVQQEAEEEVEKEKPNFGLSGLLTAETNTFNGVVVKYNEPPEALKPTSRWRWYAFKGEEQIDILQLHRQSAYLIGKDRKVADIPLDHASISKQHAVLQYRKVVENNPITGQPRPVVKPYIIDLESSNGTFVNGAKIPPSRYFELKSADVIKFAFSTREYVFLQEE</sequence>
<organism evidence="1 2">
    <name type="scientific">Entomophthora muscae</name>
    <dbReference type="NCBI Taxonomy" id="34485"/>
    <lineage>
        <taxon>Eukaryota</taxon>
        <taxon>Fungi</taxon>
        <taxon>Fungi incertae sedis</taxon>
        <taxon>Zoopagomycota</taxon>
        <taxon>Entomophthoromycotina</taxon>
        <taxon>Entomophthoromycetes</taxon>
        <taxon>Entomophthorales</taxon>
        <taxon>Entomophthoraceae</taxon>
        <taxon>Entomophthora</taxon>
    </lineage>
</organism>
<reference evidence="1" key="1">
    <citation type="submission" date="2022-04" db="EMBL/GenBank/DDBJ databases">
        <title>Genome of the entomopathogenic fungus Entomophthora muscae.</title>
        <authorList>
            <person name="Elya C."/>
            <person name="Lovett B.R."/>
            <person name="Lee E."/>
            <person name="Macias A.M."/>
            <person name="Hajek A.E."/>
            <person name="De Bivort B.L."/>
            <person name="Kasson M.T."/>
            <person name="De Fine Licht H.H."/>
            <person name="Stajich J.E."/>
        </authorList>
    </citation>
    <scope>NUCLEOTIDE SEQUENCE</scope>
    <source>
        <strain evidence="1">Berkeley</strain>
    </source>
</reference>
<dbReference type="Proteomes" id="UP001165960">
    <property type="component" value="Unassembled WGS sequence"/>
</dbReference>
<proteinExistence type="predicted"/>
<gene>
    <name evidence="1" type="ORF">DSO57_1026362</name>
</gene>
<evidence type="ECO:0000313" key="1">
    <source>
        <dbReference type="EMBL" id="KAJ9060865.1"/>
    </source>
</evidence>